<dbReference type="InterPro" id="IPR021457">
    <property type="entry name" value="DUF3108"/>
</dbReference>
<dbReference type="EMBL" id="SOZE01000006">
    <property type="protein sequence ID" value="TFF38427.1"/>
    <property type="molecule type" value="Genomic_DNA"/>
</dbReference>
<dbReference type="Pfam" id="PF11306">
    <property type="entry name" value="DUF3108"/>
    <property type="match status" value="1"/>
</dbReference>
<feature type="signal peptide" evidence="1">
    <location>
        <begin position="1"/>
        <end position="19"/>
    </location>
</feature>
<keyword evidence="1" id="KW-0732">Signal</keyword>
<dbReference type="Proteomes" id="UP000297540">
    <property type="component" value="Unassembled WGS sequence"/>
</dbReference>
<keyword evidence="3" id="KW-1185">Reference proteome</keyword>
<name>A0A4Y8SIR2_9SPHI</name>
<evidence type="ECO:0000313" key="3">
    <source>
        <dbReference type="Proteomes" id="UP000297540"/>
    </source>
</evidence>
<sequence>MKKYYIVLLLLAVFAMARAQEAQKTDEVAFQAGEQITYKLKYGIFSAAEAVIKVENSAQKFDGKPALRIYSTATTLGTFNLLFKVRNQYQTFIDPHTLLPYYYSEERKEGGYKHSDKVIFDHDKGEITANSGKYPFSGSVFDFLSAYYFARNVDVSGLKINDKLDMRYFLEDGIHTLTITYLGKEQVKCGLGTFNCLKFNPTIIPGRIFRKNSKLYLWITDDKNRIPVKAHVELIVGSLVMDLTQASGLKYALNPVKKNDD</sequence>
<comment type="caution">
    <text evidence="2">The sequence shown here is derived from an EMBL/GenBank/DDBJ whole genome shotgun (WGS) entry which is preliminary data.</text>
</comment>
<organism evidence="2 3">
    <name type="scientific">Mucilaginibacter psychrotolerans</name>
    <dbReference type="NCBI Taxonomy" id="1524096"/>
    <lineage>
        <taxon>Bacteria</taxon>
        <taxon>Pseudomonadati</taxon>
        <taxon>Bacteroidota</taxon>
        <taxon>Sphingobacteriia</taxon>
        <taxon>Sphingobacteriales</taxon>
        <taxon>Sphingobacteriaceae</taxon>
        <taxon>Mucilaginibacter</taxon>
    </lineage>
</organism>
<dbReference type="AlphaFoldDB" id="A0A4Y8SIR2"/>
<feature type="chain" id="PRO_5021381313" evidence="1">
    <location>
        <begin position="20"/>
        <end position="261"/>
    </location>
</feature>
<dbReference type="RefSeq" id="WP_133228564.1">
    <property type="nucleotide sequence ID" value="NZ_SOZE01000006.1"/>
</dbReference>
<protein>
    <submittedName>
        <fullName evidence="2">DUF3108 domain-containing protein</fullName>
    </submittedName>
</protein>
<gene>
    <name evidence="2" type="ORF">E2R66_08125</name>
</gene>
<accession>A0A4Y8SIR2</accession>
<evidence type="ECO:0000313" key="2">
    <source>
        <dbReference type="EMBL" id="TFF38427.1"/>
    </source>
</evidence>
<reference evidence="2 3" key="1">
    <citation type="journal article" date="2017" name="Int. J. Syst. Evol. Microbiol.">
        <title>Mucilaginibacterpsychrotolerans sp. nov., isolated from peatlands.</title>
        <authorList>
            <person name="Deng Y."/>
            <person name="Shen L."/>
            <person name="Xu B."/>
            <person name="Liu Y."/>
            <person name="Gu Z."/>
            <person name="Liu H."/>
            <person name="Zhou Y."/>
        </authorList>
    </citation>
    <scope>NUCLEOTIDE SEQUENCE [LARGE SCALE GENOMIC DNA]</scope>
    <source>
        <strain evidence="2 3">NH7-4</strain>
    </source>
</reference>
<dbReference type="OrthoDB" id="9808473at2"/>
<proteinExistence type="predicted"/>
<evidence type="ECO:0000256" key="1">
    <source>
        <dbReference type="SAM" id="SignalP"/>
    </source>
</evidence>